<dbReference type="AlphaFoldDB" id="A0A420DTR8"/>
<dbReference type="GO" id="GO:0006310">
    <property type="term" value="P:DNA recombination"/>
    <property type="evidence" value="ECO:0007669"/>
    <property type="project" value="UniProtKB-KW"/>
</dbReference>
<dbReference type="SUPFAM" id="SSF56349">
    <property type="entry name" value="DNA breaking-rejoining enzymes"/>
    <property type="match status" value="1"/>
</dbReference>
<sequence>MAGKIKNFLDREGRYFSRISVPERLRPYLGNKTELRTALGGDRRKAIAQHTIEIAVLQMRLDEAEQQCRDAAEKKLAPVAPVDTWSIQQIATDNYLDRLAFDTELRETTHLYAQVGVDDQLATLLKRGYSGLLEDGKLAVLVVGRVKRYKHLGRTKAQFGSREWRLLAMALCRSEYEAMARAAERDEGDFSGRPAPDFIIAPTIPPLLQVETALPAPLAPEAPAKNVPLQSLFDQYLNGRQKLGKGKSLPKRWQPVITDLIRFLGHNDARVITKADIVRWRDEKLDTLAQSTVKKVYLSSIQAVLSWAVEHDILPTNVAATVKQELPKNIRIREKGYTREEAVRILKAASSEQRTEANGAEPAQSIATRRWVPWLCAFTGARVVEMTQMRREDVRWEGETMVLRISPDAGTVKTGEYRDVPVHPQLIKMGFDTFVRQTVGPLFYVARPGASALKAAEASAAKLRKWMTRNNLTVKGVLPNHGWRHHFKTFAREARIEDRVIDGITGHASRTAGDHYGDVTLLTKINAIGSLPDYVVGSE</sequence>
<evidence type="ECO:0000256" key="5">
    <source>
        <dbReference type="SAM" id="Coils"/>
    </source>
</evidence>
<keyword evidence="7" id="KW-1185">Reference proteome</keyword>
<dbReference type="EMBL" id="RAQK01000001">
    <property type="protein sequence ID" value="RKE97635.1"/>
    <property type="molecule type" value="Genomic_DNA"/>
</dbReference>
<protein>
    <submittedName>
        <fullName evidence="6">Phage integrase family protein</fullName>
    </submittedName>
</protein>
<dbReference type="GO" id="GO:0003677">
    <property type="term" value="F:DNA binding"/>
    <property type="evidence" value="ECO:0007669"/>
    <property type="project" value="UniProtKB-KW"/>
</dbReference>
<dbReference type="InterPro" id="IPR050090">
    <property type="entry name" value="Tyrosine_recombinase_XerCD"/>
</dbReference>
<comment type="similarity">
    <text evidence="1">Belongs to the 'phage' integrase family.</text>
</comment>
<accession>A0A420DTR8</accession>
<evidence type="ECO:0000256" key="4">
    <source>
        <dbReference type="ARBA" id="ARBA00023172"/>
    </source>
</evidence>
<keyword evidence="5" id="KW-0175">Coiled coil</keyword>
<keyword evidence="2" id="KW-0229">DNA integration</keyword>
<dbReference type="GO" id="GO:0015074">
    <property type="term" value="P:DNA integration"/>
    <property type="evidence" value="ECO:0007669"/>
    <property type="project" value="UniProtKB-KW"/>
</dbReference>
<dbReference type="Proteomes" id="UP000284407">
    <property type="component" value="Unassembled WGS sequence"/>
</dbReference>
<dbReference type="PANTHER" id="PTHR30349:SF41">
    <property type="entry name" value="INTEGRASE_RECOMBINASE PROTEIN MJ0367-RELATED"/>
    <property type="match status" value="1"/>
</dbReference>
<dbReference type="Gene3D" id="1.10.150.130">
    <property type="match status" value="1"/>
</dbReference>
<dbReference type="PANTHER" id="PTHR30349">
    <property type="entry name" value="PHAGE INTEGRASE-RELATED"/>
    <property type="match status" value="1"/>
</dbReference>
<evidence type="ECO:0000256" key="2">
    <source>
        <dbReference type="ARBA" id="ARBA00022908"/>
    </source>
</evidence>
<dbReference type="STRING" id="1443111.Z949_317"/>
<evidence type="ECO:0000313" key="7">
    <source>
        <dbReference type="Proteomes" id="UP000284407"/>
    </source>
</evidence>
<dbReference type="RefSeq" id="WP_025061024.1">
    <property type="nucleotide sequence ID" value="NZ_RAQK01000001.1"/>
</dbReference>
<evidence type="ECO:0000256" key="3">
    <source>
        <dbReference type="ARBA" id="ARBA00023125"/>
    </source>
</evidence>
<dbReference type="InterPro" id="IPR011010">
    <property type="entry name" value="DNA_brk_join_enz"/>
</dbReference>
<dbReference type="OrthoDB" id="7222937at2"/>
<proteinExistence type="inferred from homology"/>
<reference evidence="6 7" key="1">
    <citation type="submission" date="2018-09" db="EMBL/GenBank/DDBJ databases">
        <title>Genomic Encyclopedia of Archaeal and Bacterial Type Strains, Phase II (KMG-II): from individual species to whole genera.</title>
        <authorList>
            <person name="Goeker M."/>
        </authorList>
    </citation>
    <scope>NUCLEOTIDE SEQUENCE [LARGE SCALE GENOMIC DNA]</scope>
    <source>
        <strain evidence="6 7">DSM 11458</strain>
    </source>
</reference>
<dbReference type="InterPro" id="IPR010998">
    <property type="entry name" value="Integrase_recombinase_N"/>
</dbReference>
<dbReference type="Gene3D" id="1.10.443.10">
    <property type="entry name" value="Intergrase catalytic core"/>
    <property type="match status" value="1"/>
</dbReference>
<keyword evidence="3" id="KW-0238">DNA-binding</keyword>
<dbReference type="InterPro" id="IPR013762">
    <property type="entry name" value="Integrase-like_cat_sf"/>
</dbReference>
<name>A0A420DTR8_9RHOB</name>
<organism evidence="6 7">
    <name type="scientific">Sulfitobacter guttiformis</name>
    <dbReference type="NCBI Taxonomy" id="74349"/>
    <lineage>
        <taxon>Bacteria</taxon>
        <taxon>Pseudomonadati</taxon>
        <taxon>Pseudomonadota</taxon>
        <taxon>Alphaproteobacteria</taxon>
        <taxon>Rhodobacterales</taxon>
        <taxon>Roseobacteraceae</taxon>
        <taxon>Sulfitobacter</taxon>
    </lineage>
</organism>
<gene>
    <name evidence="6" type="ORF">C8N30_2252</name>
</gene>
<evidence type="ECO:0000256" key="1">
    <source>
        <dbReference type="ARBA" id="ARBA00008857"/>
    </source>
</evidence>
<comment type="caution">
    <text evidence="6">The sequence shown here is derived from an EMBL/GenBank/DDBJ whole genome shotgun (WGS) entry which is preliminary data.</text>
</comment>
<evidence type="ECO:0000313" key="6">
    <source>
        <dbReference type="EMBL" id="RKE97635.1"/>
    </source>
</evidence>
<keyword evidence="4" id="KW-0233">DNA recombination</keyword>
<feature type="coiled-coil region" evidence="5">
    <location>
        <begin position="47"/>
        <end position="74"/>
    </location>
</feature>